<sequence>MMKYKRSLIRFVLAAIMFVTGILMLDNLVAGIFVLFVGVYALVSGILWLRVERRPPGTEPANVKPGARRGK</sequence>
<organism evidence="2 3">
    <name type="scientific">Saccharibacillus brassicae</name>
    <dbReference type="NCBI Taxonomy" id="2583377"/>
    <lineage>
        <taxon>Bacteria</taxon>
        <taxon>Bacillati</taxon>
        <taxon>Bacillota</taxon>
        <taxon>Bacilli</taxon>
        <taxon>Bacillales</taxon>
        <taxon>Paenibacillaceae</taxon>
        <taxon>Saccharibacillus</taxon>
    </lineage>
</organism>
<dbReference type="RefSeq" id="WP_141447711.1">
    <property type="nucleotide sequence ID" value="NZ_CP041217.1"/>
</dbReference>
<feature type="transmembrane region" description="Helical" evidence="1">
    <location>
        <begin position="7"/>
        <end position="25"/>
    </location>
</feature>
<evidence type="ECO:0000256" key="1">
    <source>
        <dbReference type="SAM" id="Phobius"/>
    </source>
</evidence>
<reference evidence="2 3" key="1">
    <citation type="submission" date="2019-06" db="EMBL/GenBank/DDBJ databases">
        <title>Saccharibacillus brassicae sp. nov., an endophytic bacterium isolated from Chinese cabbage seeds (Brassica pekinensis).</title>
        <authorList>
            <person name="Jiang L."/>
            <person name="Lee J."/>
            <person name="Kim S.W."/>
        </authorList>
    </citation>
    <scope>NUCLEOTIDE SEQUENCE [LARGE SCALE GENOMIC DNA]</scope>
    <source>
        <strain evidence="3">KCTC 43072 / ATSA2</strain>
    </source>
</reference>
<dbReference type="KEGG" id="saca:FFV09_10050"/>
<keyword evidence="1" id="KW-0472">Membrane</keyword>
<feature type="transmembrane region" description="Helical" evidence="1">
    <location>
        <begin position="31"/>
        <end position="49"/>
    </location>
</feature>
<dbReference type="EMBL" id="CP041217">
    <property type="protein sequence ID" value="QDH21164.1"/>
    <property type="molecule type" value="Genomic_DNA"/>
</dbReference>
<evidence type="ECO:0000313" key="3">
    <source>
        <dbReference type="Proteomes" id="UP000316968"/>
    </source>
</evidence>
<keyword evidence="1" id="KW-1133">Transmembrane helix</keyword>
<name>A0A4Y6UVK8_SACBS</name>
<keyword evidence="1" id="KW-0812">Transmembrane</keyword>
<evidence type="ECO:0000313" key="2">
    <source>
        <dbReference type="EMBL" id="QDH21164.1"/>
    </source>
</evidence>
<dbReference type="Proteomes" id="UP000316968">
    <property type="component" value="Chromosome"/>
</dbReference>
<proteinExistence type="predicted"/>
<protein>
    <submittedName>
        <fullName evidence="2">Uncharacterized protein</fullName>
    </submittedName>
</protein>
<keyword evidence="3" id="KW-1185">Reference proteome</keyword>
<dbReference type="OrthoDB" id="2679854at2"/>
<accession>A0A4Y6UVK8</accession>
<gene>
    <name evidence="2" type="ORF">FFV09_10050</name>
</gene>
<dbReference type="AlphaFoldDB" id="A0A4Y6UVK8"/>